<gene>
    <name evidence="4" type="ordered locus">MTES_3273</name>
</gene>
<dbReference type="STRING" id="979556.MTES_3273"/>
<reference evidence="4 5" key="1">
    <citation type="journal article" date="2011" name="J. Bacteriol.">
        <title>Genome sequence of Microbacterium testaceum StLB037, an N-acylhomoserine lactone-degrading bacterium isolated from potato leaves.</title>
        <authorList>
            <person name="Morohoshi T."/>
            <person name="Wang W.-Z."/>
            <person name="Someya N."/>
            <person name="Ikeda T."/>
        </authorList>
    </citation>
    <scope>NUCLEOTIDE SEQUENCE [LARGE SCALE GENOMIC DNA]</scope>
    <source>
        <strain evidence="4 5">StLB037</strain>
    </source>
</reference>
<dbReference type="Gene3D" id="2.70.70.10">
    <property type="entry name" value="Glucose Permease (Domain IIA)"/>
    <property type="match status" value="1"/>
</dbReference>
<dbReference type="SUPFAM" id="SSF51261">
    <property type="entry name" value="Duplicated hybrid motif"/>
    <property type="match status" value="1"/>
</dbReference>
<dbReference type="InterPro" id="IPR050570">
    <property type="entry name" value="Cell_wall_metabolism_enzyme"/>
</dbReference>
<dbReference type="EMBL" id="AP012052">
    <property type="protein sequence ID" value="BAJ76237.1"/>
    <property type="molecule type" value="Genomic_DNA"/>
</dbReference>
<evidence type="ECO:0000256" key="2">
    <source>
        <dbReference type="SAM" id="SignalP"/>
    </source>
</evidence>
<dbReference type="Pfam" id="PF01551">
    <property type="entry name" value="Peptidase_M23"/>
    <property type="match status" value="1"/>
</dbReference>
<feature type="domain" description="M23ase beta-sheet core" evidence="3">
    <location>
        <begin position="59"/>
        <end position="149"/>
    </location>
</feature>
<dbReference type="PANTHER" id="PTHR21666">
    <property type="entry name" value="PEPTIDASE-RELATED"/>
    <property type="match status" value="1"/>
</dbReference>
<evidence type="ECO:0000259" key="3">
    <source>
        <dbReference type="Pfam" id="PF01551"/>
    </source>
</evidence>
<dbReference type="Proteomes" id="UP000008975">
    <property type="component" value="Chromosome"/>
</dbReference>
<dbReference type="HOGENOM" id="CLU_077601_1_2_11"/>
<organism evidence="4 5">
    <name type="scientific">Microbacterium testaceum (strain StLB037)</name>
    <dbReference type="NCBI Taxonomy" id="979556"/>
    <lineage>
        <taxon>Bacteria</taxon>
        <taxon>Bacillati</taxon>
        <taxon>Actinomycetota</taxon>
        <taxon>Actinomycetes</taxon>
        <taxon>Micrococcales</taxon>
        <taxon>Microbacteriaceae</taxon>
        <taxon>Microbacterium</taxon>
    </lineage>
</organism>
<name>E8NDH1_MICTS</name>
<feature type="chain" id="PRO_5003228471" evidence="2">
    <location>
        <begin position="29"/>
        <end position="165"/>
    </location>
</feature>
<dbReference type="eggNOG" id="COG4942">
    <property type="taxonomic scope" value="Bacteria"/>
</dbReference>
<evidence type="ECO:0000256" key="1">
    <source>
        <dbReference type="ARBA" id="ARBA00022729"/>
    </source>
</evidence>
<evidence type="ECO:0000313" key="4">
    <source>
        <dbReference type="EMBL" id="BAJ76237.1"/>
    </source>
</evidence>
<reference key="2">
    <citation type="submission" date="2011-02" db="EMBL/GenBank/DDBJ databases">
        <title>Genome sequence of Microbacterium testaceum StLB037.</title>
        <authorList>
            <person name="Morohoshi T."/>
            <person name="Wang W.Z."/>
            <person name="Someya N."/>
            <person name="Ikeda T."/>
        </authorList>
    </citation>
    <scope>NUCLEOTIDE SEQUENCE</scope>
    <source>
        <strain>StLB037</strain>
    </source>
</reference>
<feature type="signal peptide" evidence="2">
    <location>
        <begin position="1"/>
        <end position="28"/>
    </location>
</feature>
<dbReference type="InterPro" id="IPR011055">
    <property type="entry name" value="Dup_hybrid_motif"/>
</dbReference>
<dbReference type="RefSeq" id="WP_013586359.1">
    <property type="nucleotide sequence ID" value="NC_015125.1"/>
</dbReference>
<keyword evidence="1 2" id="KW-0732">Signal</keyword>
<evidence type="ECO:0000313" key="5">
    <source>
        <dbReference type="Proteomes" id="UP000008975"/>
    </source>
</evidence>
<accession>E8NDH1</accession>
<dbReference type="CDD" id="cd12797">
    <property type="entry name" value="M23_peptidase"/>
    <property type="match status" value="1"/>
</dbReference>
<dbReference type="AlphaFoldDB" id="E8NDH1"/>
<protein>
    <submittedName>
        <fullName evidence="4">Membrane proteins</fullName>
    </submittedName>
</protein>
<dbReference type="GO" id="GO:0004222">
    <property type="term" value="F:metalloendopeptidase activity"/>
    <property type="evidence" value="ECO:0007669"/>
    <property type="project" value="TreeGrafter"/>
</dbReference>
<dbReference type="KEGG" id="mts:MTES_3273"/>
<dbReference type="PANTHER" id="PTHR21666:SF289">
    <property type="entry name" value="L-ALA--D-GLU ENDOPEPTIDASE"/>
    <property type="match status" value="1"/>
</dbReference>
<dbReference type="InterPro" id="IPR016047">
    <property type="entry name" value="M23ase_b-sheet_dom"/>
</dbReference>
<proteinExistence type="predicted"/>
<sequence>MRHFVPRAPALLVVVLLAVTTGVSPAAADDLSERGWVWPVDDVQLVRRFEAPAHAYGPGHRGVDLGSAVTVRAPAAGRIAFVGMVAGRAVVTIDHGDGLVTTLEPVLTDREVGDAVSRGSPVGVVAAGGHAGPGTVHFGVRREGEYINPLRLLGGVPRAVLLPCC</sequence>